<dbReference type="EMBL" id="CP000875">
    <property type="protein sequence ID" value="ABX06368.1"/>
    <property type="molecule type" value="Genomic_DNA"/>
</dbReference>
<gene>
    <name evidence="1" type="ordered locus">Haur_3732</name>
</gene>
<reference evidence="1 2" key="1">
    <citation type="journal article" date="2011" name="Stand. Genomic Sci.">
        <title>Complete genome sequence of the filamentous gliding predatory bacterium Herpetosiphon aurantiacus type strain (114-95(T)).</title>
        <authorList>
            <person name="Kiss H."/>
            <person name="Nett M."/>
            <person name="Domin N."/>
            <person name="Martin K."/>
            <person name="Maresca J.A."/>
            <person name="Copeland A."/>
            <person name="Lapidus A."/>
            <person name="Lucas S."/>
            <person name="Berry K.W."/>
            <person name="Glavina Del Rio T."/>
            <person name="Dalin E."/>
            <person name="Tice H."/>
            <person name="Pitluck S."/>
            <person name="Richardson P."/>
            <person name="Bruce D."/>
            <person name="Goodwin L."/>
            <person name="Han C."/>
            <person name="Detter J.C."/>
            <person name="Schmutz J."/>
            <person name="Brettin T."/>
            <person name="Land M."/>
            <person name="Hauser L."/>
            <person name="Kyrpides N.C."/>
            <person name="Ivanova N."/>
            <person name="Goker M."/>
            <person name="Woyke T."/>
            <person name="Klenk H.P."/>
            <person name="Bryant D.A."/>
        </authorList>
    </citation>
    <scope>NUCLEOTIDE SEQUENCE [LARGE SCALE GENOMIC DNA]</scope>
    <source>
        <strain evidence="2">ATCC 23779 / DSM 785 / 114-95</strain>
    </source>
</reference>
<dbReference type="Proteomes" id="UP000000787">
    <property type="component" value="Chromosome"/>
</dbReference>
<dbReference type="Gene3D" id="2.130.10.10">
    <property type="entry name" value="YVTN repeat-like/Quinoprotein amine dehydrogenase"/>
    <property type="match status" value="1"/>
</dbReference>
<keyword evidence="2" id="KW-1185">Reference proteome</keyword>
<dbReference type="AlphaFoldDB" id="A9B785"/>
<dbReference type="SUPFAM" id="SSF50969">
    <property type="entry name" value="YVTN repeat-like/Quinoprotein amine dehydrogenase"/>
    <property type="match status" value="1"/>
</dbReference>
<dbReference type="InParanoid" id="A9B785"/>
<evidence type="ECO:0000313" key="1">
    <source>
        <dbReference type="EMBL" id="ABX06368.1"/>
    </source>
</evidence>
<evidence type="ECO:0008006" key="3">
    <source>
        <dbReference type="Google" id="ProtNLM"/>
    </source>
</evidence>
<sequence>MQTRIRWHTVLSIGMLLAVLASAAGYFYWASRPFTLEQLAPVDKPTLVHTIKLPEAGSEFAWNSRGDRLAVAHLDLNKEDQSVVSIYTVDGKRLRQLAVNIDAFNTIDDLEWHPTKDILAVSYRQALVLWSADGTIIKRINNGIESAFQQLSWNQQTNELAVIDYYAYNGEYYNQIVLFDEYGTKIRRFPTKFGYTTQMKWINQVNIIVNVTNRIYTFNTITEEWIRLFEDEQYAVDIDSNHNRIVGAGENNDKELEIWQNGIIKTIELAEFSGRIPKSSPRGDYTVLYTIGRLNFFNHHTQEFEIHPLTNKDLIYVTVEWHPSKPILATLLFYEIQVWQFPE</sequence>
<dbReference type="BioCyc" id="HAUR316274:GHYA-3774-MONOMER"/>
<proteinExistence type="predicted"/>
<accession>A9B785</accession>
<dbReference type="STRING" id="316274.Haur_3732"/>
<organism evidence="1 2">
    <name type="scientific">Herpetosiphon aurantiacus (strain ATCC 23779 / DSM 785 / 114-95)</name>
    <dbReference type="NCBI Taxonomy" id="316274"/>
    <lineage>
        <taxon>Bacteria</taxon>
        <taxon>Bacillati</taxon>
        <taxon>Chloroflexota</taxon>
        <taxon>Chloroflexia</taxon>
        <taxon>Herpetosiphonales</taxon>
        <taxon>Herpetosiphonaceae</taxon>
        <taxon>Herpetosiphon</taxon>
    </lineage>
</organism>
<protein>
    <recommendedName>
        <fullName evidence="3">Anaphase-promoting complex subunit 4 WD40 domain-containing protein</fullName>
    </recommendedName>
</protein>
<dbReference type="InterPro" id="IPR011044">
    <property type="entry name" value="Quino_amine_DH_bsu"/>
</dbReference>
<evidence type="ECO:0000313" key="2">
    <source>
        <dbReference type="Proteomes" id="UP000000787"/>
    </source>
</evidence>
<dbReference type="HOGENOM" id="CLU_808391_0_0_0"/>
<name>A9B785_HERA2</name>
<dbReference type="KEGG" id="hau:Haur_3732"/>
<dbReference type="InterPro" id="IPR015943">
    <property type="entry name" value="WD40/YVTN_repeat-like_dom_sf"/>
</dbReference>